<evidence type="ECO:0000256" key="1">
    <source>
        <dbReference type="ARBA" id="ARBA00023015"/>
    </source>
</evidence>
<dbReference type="Pfam" id="PF03861">
    <property type="entry name" value="ANTAR"/>
    <property type="match status" value="1"/>
</dbReference>
<evidence type="ECO:0000313" key="4">
    <source>
        <dbReference type="EMBL" id="GIE03253.1"/>
    </source>
</evidence>
<keyword evidence="5" id="KW-1185">Reference proteome</keyword>
<dbReference type="SMART" id="SM01012">
    <property type="entry name" value="ANTAR"/>
    <property type="match status" value="1"/>
</dbReference>
<reference evidence="4 5" key="1">
    <citation type="submission" date="2021-01" db="EMBL/GenBank/DDBJ databases">
        <title>Whole genome shotgun sequence of Actinoplanes durhamensis NBRC 14914.</title>
        <authorList>
            <person name="Komaki H."/>
            <person name="Tamura T."/>
        </authorList>
    </citation>
    <scope>NUCLEOTIDE SEQUENCE [LARGE SCALE GENOMIC DNA]</scope>
    <source>
        <strain evidence="4 5">NBRC 14914</strain>
    </source>
</reference>
<dbReference type="InterPro" id="IPR029016">
    <property type="entry name" value="GAF-like_dom_sf"/>
</dbReference>
<dbReference type="SUPFAM" id="SSF55781">
    <property type="entry name" value="GAF domain-like"/>
    <property type="match status" value="1"/>
</dbReference>
<dbReference type="EMBL" id="BOML01000036">
    <property type="protein sequence ID" value="GIE03253.1"/>
    <property type="molecule type" value="Genomic_DNA"/>
</dbReference>
<comment type="caution">
    <text evidence="4">The sequence shown here is derived from an EMBL/GenBank/DDBJ whole genome shotgun (WGS) entry which is preliminary data.</text>
</comment>
<dbReference type="RefSeq" id="WP_203728980.1">
    <property type="nucleotide sequence ID" value="NZ_BOML01000036.1"/>
</dbReference>
<dbReference type="Proteomes" id="UP000637628">
    <property type="component" value="Unassembled WGS sequence"/>
</dbReference>
<proteinExistence type="predicted"/>
<protein>
    <submittedName>
        <fullName evidence="4">GAF domain-containing protein</fullName>
    </submittedName>
</protein>
<name>A0ABQ3Z099_9ACTN</name>
<gene>
    <name evidence="4" type="ORF">Adu01nite_46030</name>
</gene>
<dbReference type="InterPro" id="IPR036388">
    <property type="entry name" value="WH-like_DNA-bd_sf"/>
</dbReference>
<evidence type="ECO:0000313" key="5">
    <source>
        <dbReference type="Proteomes" id="UP000637628"/>
    </source>
</evidence>
<feature type="domain" description="ANTAR" evidence="3">
    <location>
        <begin position="171"/>
        <end position="226"/>
    </location>
</feature>
<dbReference type="Gene3D" id="1.10.10.10">
    <property type="entry name" value="Winged helix-like DNA-binding domain superfamily/Winged helix DNA-binding domain"/>
    <property type="match status" value="1"/>
</dbReference>
<accession>A0ABQ3Z099</accession>
<keyword evidence="2" id="KW-0804">Transcription</keyword>
<sequence length="242" mass="25455">MTAVSVVSEAEHLARVARLIADHGPDVAILCDAFVAGPTDVHGAGLAVMTPLVQQVRYISDQVSAQVEELQVMLGEGPCVEAFTRRQPVLVSDLDDPHWLRHWPMFAPAAVGAGARAVFALPMQVGAICVGVVDLYRSGPGALGGDDLAEALAFADAATELLLAEHLPGGELPGSSRTFSHRAVVHQATGMVSAQLGVPVADAFLRLRAYAFAAERALDEVAGEVVGRRLRFDQTEDTDAGD</sequence>
<dbReference type="InterPro" id="IPR005561">
    <property type="entry name" value="ANTAR"/>
</dbReference>
<evidence type="ECO:0000259" key="3">
    <source>
        <dbReference type="SMART" id="SM01012"/>
    </source>
</evidence>
<keyword evidence="1" id="KW-0805">Transcription regulation</keyword>
<dbReference type="Pfam" id="PF01590">
    <property type="entry name" value="GAF"/>
    <property type="match status" value="1"/>
</dbReference>
<organism evidence="4 5">
    <name type="scientific">Paractinoplanes durhamensis</name>
    <dbReference type="NCBI Taxonomy" id="113563"/>
    <lineage>
        <taxon>Bacteria</taxon>
        <taxon>Bacillati</taxon>
        <taxon>Actinomycetota</taxon>
        <taxon>Actinomycetes</taxon>
        <taxon>Micromonosporales</taxon>
        <taxon>Micromonosporaceae</taxon>
        <taxon>Paractinoplanes</taxon>
    </lineage>
</organism>
<dbReference type="Gene3D" id="3.30.450.40">
    <property type="match status" value="1"/>
</dbReference>
<evidence type="ECO:0000256" key="2">
    <source>
        <dbReference type="ARBA" id="ARBA00023163"/>
    </source>
</evidence>
<dbReference type="InterPro" id="IPR003018">
    <property type="entry name" value="GAF"/>
</dbReference>